<feature type="region of interest" description="Disordered" evidence="1">
    <location>
        <begin position="1"/>
        <end position="22"/>
    </location>
</feature>
<sequence>MVNDGEHSGDLAGPSFPANQHAPGIAAERDQPFQPFGLSPLYSVHETSHKRYDVVFDTARWLTSSRDGGRFRRRCTVGTAPSMNRPRPPLFSPPSWGVARTTRYLRLAAFVAISPIKHRPEDRRRHPNSSRPPRPNPST</sequence>
<comment type="caution">
    <text evidence="2">The sequence shown here is derived from an EMBL/GenBank/DDBJ whole genome shotgun (WGS) entry which is preliminary data.</text>
</comment>
<keyword evidence="3" id="KW-1185">Reference proteome</keyword>
<feature type="region of interest" description="Disordered" evidence="1">
    <location>
        <begin position="71"/>
        <end position="95"/>
    </location>
</feature>
<name>A0A8H5F5T9_9AGAR</name>
<organism evidence="2 3">
    <name type="scientific">Psilocybe cf. subviscida</name>
    <dbReference type="NCBI Taxonomy" id="2480587"/>
    <lineage>
        <taxon>Eukaryota</taxon>
        <taxon>Fungi</taxon>
        <taxon>Dikarya</taxon>
        <taxon>Basidiomycota</taxon>
        <taxon>Agaricomycotina</taxon>
        <taxon>Agaricomycetes</taxon>
        <taxon>Agaricomycetidae</taxon>
        <taxon>Agaricales</taxon>
        <taxon>Agaricineae</taxon>
        <taxon>Strophariaceae</taxon>
        <taxon>Psilocybe</taxon>
    </lineage>
</organism>
<evidence type="ECO:0000313" key="2">
    <source>
        <dbReference type="EMBL" id="KAF5324298.1"/>
    </source>
</evidence>
<protein>
    <submittedName>
        <fullName evidence="2">Uncharacterized protein</fullName>
    </submittedName>
</protein>
<evidence type="ECO:0000256" key="1">
    <source>
        <dbReference type="SAM" id="MobiDB-lite"/>
    </source>
</evidence>
<gene>
    <name evidence="2" type="ORF">D9619_011418</name>
</gene>
<accession>A0A8H5F5T9</accession>
<evidence type="ECO:0000313" key="3">
    <source>
        <dbReference type="Proteomes" id="UP000567179"/>
    </source>
</evidence>
<feature type="region of interest" description="Disordered" evidence="1">
    <location>
        <begin position="116"/>
        <end position="139"/>
    </location>
</feature>
<proteinExistence type="predicted"/>
<reference evidence="2 3" key="1">
    <citation type="journal article" date="2020" name="ISME J.">
        <title>Uncovering the hidden diversity of litter-decomposition mechanisms in mushroom-forming fungi.</title>
        <authorList>
            <person name="Floudas D."/>
            <person name="Bentzer J."/>
            <person name="Ahren D."/>
            <person name="Johansson T."/>
            <person name="Persson P."/>
            <person name="Tunlid A."/>
        </authorList>
    </citation>
    <scope>NUCLEOTIDE SEQUENCE [LARGE SCALE GENOMIC DNA]</scope>
    <source>
        <strain evidence="2 3">CBS 101986</strain>
    </source>
</reference>
<feature type="compositionally biased region" description="Pro residues" evidence="1">
    <location>
        <begin position="130"/>
        <end position="139"/>
    </location>
</feature>
<dbReference type="Proteomes" id="UP000567179">
    <property type="component" value="Unassembled WGS sequence"/>
</dbReference>
<dbReference type="EMBL" id="JAACJJ010000016">
    <property type="protein sequence ID" value="KAF5324298.1"/>
    <property type="molecule type" value="Genomic_DNA"/>
</dbReference>
<dbReference type="AlphaFoldDB" id="A0A8H5F5T9"/>